<dbReference type="RefSeq" id="WP_259427712.1">
    <property type="nucleotide sequence ID" value="NZ_JANWTC010000005.1"/>
</dbReference>
<reference evidence="9 10" key="1">
    <citation type="submission" date="2022-08" db="EMBL/GenBank/DDBJ databases">
        <title>YIM 101645 draft genome.</title>
        <authorList>
            <person name="Chen X."/>
        </authorList>
    </citation>
    <scope>NUCLEOTIDE SEQUENCE [LARGE SCALE GENOMIC DNA]</scope>
    <source>
        <strain evidence="9 10">YIM 101645</strain>
    </source>
</reference>
<keyword evidence="3" id="KW-0813">Transport</keyword>
<feature type="transmembrane region" description="Helical" evidence="8">
    <location>
        <begin position="207"/>
        <end position="233"/>
    </location>
</feature>
<feature type="transmembrane region" description="Helical" evidence="8">
    <location>
        <begin position="164"/>
        <end position="186"/>
    </location>
</feature>
<dbReference type="EMBL" id="JANWTC010000005">
    <property type="protein sequence ID" value="MCS5479645.1"/>
    <property type="molecule type" value="Genomic_DNA"/>
</dbReference>
<dbReference type="PANTHER" id="PTHR30472">
    <property type="entry name" value="FERRIC ENTEROBACTIN TRANSPORT SYSTEM PERMEASE PROTEIN"/>
    <property type="match status" value="1"/>
</dbReference>
<protein>
    <submittedName>
        <fullName evidence="9">Iron chelate uptake ABC transporter family permease subunit</fullName>
    </submittedName>
</protein>
<evidence type="ECO:0000256" key="4">
    <source>
        <dbReference type="ARBA" id="ARBA00022475"/>
    </source>
</evidence>
<dbReference type="SUPFAM" id="SSF81345">
    <property type="entry name" value="ABC transporter involved in vitamin B12 uptake, BtuC"/>
    <property type="match status" value="1"/>
</dbReference>
<comment type="similarity">
    <text evidence="2">Belongs to the binding-protein-dependent transport system permease family. FecCD subfamily.</text>
</comment>
<feature type="transmembrane region" description="Helical" evidence="8">
    <location>
        <begin position="20"/>
        <end position="44"/>
    </location>
</feature>
<name>A0ABT2FXY4_9CORY</name>
<dbReference type="Pfam" id="PF01032">
    <property type="entry name" value="FecCD"/>
    <property type="match status" value="1"/>
</dbReference>
<keyword evidence="10" id="KW-1185">Reference proteome</keyword>
<keyword evidence="4" id="KW-1003">Cell membrane</keyword>
<feature type="transmembrane region" description="Helical" evidence="8">
    <location>
        <begin position="77"/>
        <end position="94"/>
    </location>
</feature>
<keyword evidence="6 8" id="KW-1133">Transmembrane helix</keyword>
<dbReference type="Gene3D" id="1.10.3470.10">
    <property type="entry name" value="ABC transporter involved in vitamin B12 uptake, BtuC"/>
    <property type="match status" value="1"/>
</dbReference>
<keyword evidence="5 8" id="KW-0812">Transmembrane</keyword>
<comment type="subcellular location">
    <subcellularLocation>
        <location evidence="1">Cell membrane</location>
        <topology evidence="1">Multi-pass membrane protein</topology>
    </subcellularLocation>
</comment>
<evidence type="ECO:0000313" key="10">
    <source>
        <dbReference type="Proteomes" id="UP001205965"/>
    </source>
</evidence>
<organism evidence="9 10">
    <name type="scientific">Corynebacterium lemuris</name>
    <dbReference type="NCBI Taxonomy" id="1859292"/>
    <lineage>
        <taxon>Bacteria</taxon>
        <taxon>Bacillati</taxon>
        <taxon>Actinomycetota</taxon>
        <taxon>Actinomycetes</taxon>
        <taxon>Mycobacteriales</taxon>
        <taxon>Corynebacteriaceae</taxon>
        <taxon>Corynebacterium</taxon>
    </lineage>
</organism>
<evidence type="ECO:0000256" key="3">
    <source>
        <dbReference type="ARBA" id="ARBA00022448"/>
    </source>
</evidence>
<evidence type="ECO:0000313" key="9">
    <source>
        <dbReference type="EMBL" id="MCS5479645.1"/>
    </source>
</evidence>
<comment type="caution">
    <text evidence="9">The sequence shown here is derived from an EMBL/GenBank/DDBJ whole genome shotgun (WGS) entry which is preliminary data.</text>
</comment>
<feature type="transmembrane region" description="Helical" evidence="8">
    <location>
        <begin position="253"/>
        <end position="282"/>
    </location>
</feature>
<feature type="transmembrane region" description="Helical" evidence="8">
    <location>
        <begin position="294"/>
        <end position="316"/>
    </location>
</feature>
<evidence type="ECO:0000256" key="6">
    <source>
        <dbReference type="ARBA" id="ARBA00022989"/>
    </source>
</evidence>
<feature type="transmembrane region" description="Helical" evidence="8">
    <location>
        <begin position="106"/>
        <end position="125"/>
    </location>
</feature>
<keyword evidence="7 8" id="KW-0472">Membrane</keyword>
<gene>
    <name evidence="9" type="ORF">NYP18_08240</name>
</gene>
<dbReference type="CDD" id="cd06550">
    <property type="entry name" value="TM_ABC_iron-siderophores_like"/>
    <property type="match status" value="1"/>
</dbReference>
<feature type="transmembrane region" description="Helical" evidence="8">
    <location>
        <begin position="322"/>
        <end position="340"/>
    </location>
</feature>
<evidence type="ECO:0000256" key="7">
    <source>
        <dbReference type="ARBA" id="ARBA00023136"/>
    </source>
</evidence>
<dbReference type="PANTHER" id="PTHR30472:SF1">
    <property type="entry name" value="FE(3+) DICITRATE TRANSPORT SYSTEM PERMEASE PROTEIN FECC-RELATED"/>
    <property type="match status" value="1"/>
</dbReference>
<dbReference type="InterPro" id="IPR037294">
    <property type="entry name" value="ABC_BtuC-like"/>
</dbReference>
<evidence type="ECO:0000256" key="1">
    <source>
        <dbReference type="ARBA" id="ARBA00004651"/>
    </source>
</evidence>
<feature type="transmembrane region" description="Helical" evidence="8">
    <location>
        <begin position="132"/>
        <end position="152"/>
    </location>
</feature>
<evidence type="ECO:0000256" key="8">
    <source>
        <dbReference type="SAM" id="Phobius"/>
    </source>
</evidence>
<proteinExistence type="inferred from homology"/>
<sequence>MVMLSSPGAVSSQATPAQRGATAGWALLTVAVLILLSAASLFIGSNPIPFTRVMEVLTSPDGSFEATVILEQRLPRTFLLVAVGAALAVAGALMQSMTRNPLADPGILGVNAGASFAVVLAVAAFGITSIWFYLWFAFAGAALAAVGVYILGAAGQGSPAPERLALAGVAVSMAVGAMVQTVILTDQNAFNEFRFWAAGSAEGRGETVVLAVAPFIAMGLVLAMASAPALNALALGEETARGLGVSVNLSRTLVVVAVTLLAGAATAAVGPIMFIGLGVPYLARGVCGSDQRKVLPYAALAGPCAMLLADLLARVVLPGQEVQVGIMTAILGGPVFVALVRRRRLEAM</sequence>
<dbReference type="InterPro" id="IPR000522">
    <property type="entry name" value="ABC_transptr_permease_BtuC"/>
</dbReference>
<dbReference type="Proteomes" id="UP001205965">
    <property type="component" value="Unassembled WGS sequence"/>
</dbReference>
<evidence type="ECO:0000256" key="5">
    <source>
        <dbReference type="ARBA" id="ARBA00022692"/>
    </source>
</evidence>
<accession>A0ABT2FXY4</accession>
<evidence type="ECO:0000256" key="2">
    <source>
        <dbReference type="ARBA" id="ARBA00007935"/>
    </source>
</evidence>